<accession>A0A834TLB7</accession>
<gene>
    <name evidence="1" type="ORF">G2W53_021586</name>
</gene>
<proteinExistence type="predicted"/>
<dbReference type="EMBL" id="JAAIUW010000007">
    <property type="protein sequence ID" value="KAF7823442.1"/>
    <property type="molecule type" value="Genomic_DNA"/>
</dbReference>
<keyword evidence="2" id="KW-1185">Reference proteome</keyword>
<comment type="caution">
    <text evidence="1">The sequence shown here is derived from an EMBL/GenBank/DDBJ whole genome shotgun (WGS) entry which is preliminary data.</text>
</comment>
<reference evidence="1" key="1">
    <citation type="submission" date="2020-09" db="EMBL/GenBank/DDBJ databases">
        <title>Genome-Enabled Discovery of Anthraquinone Biosynthesis in Senna tora.</title>
        <authorList>
            <person name="Kang S.-H."/>
            <person name="Pandey R.P."/>
            <person name="Lee C.-M."/>
            <person name="Sim J.-S."/>
            <person name="Jeong J.-T."/>
            <person name="Choi B.-S."/>
            <person name="Jung M."/>
            <person name="Ginzburg D."/>
            <person name="Zhao K."/>
            <person name="Won S.Y."/>
            <person name="Oh T.-J."/>
            <person name="Yu Y."/>
            <person name="Kim N.-H."/>
            <person name="Lee O.R."/>
            <person name="Lee T.-H."/>
            <person name="Bashyal P."/>
            <person name="Kim T.-S."/>
            <person name="Lee W.-H."/>
            <person name="Kawkins C."/>
            <person name="Kim C.-K."/>
            <person name="Kim J.S."/>
            <person name="Ahn B.O."/>
            <person name="Rhee S.Y."/>
            <person name="Sohng J.K."/>
        </authorList>
    </citation>
    <scope>NUCLEOTIDE SEQUENCE</scope>
    <source>
        <tissue evidence="1">Leaf</tissue>
    </source>
</reference>
<dbReference type="Proteomes" id="UP000634136">
    <property type="component" value="Unassembled WGS sequence"/>
</dbReference>
<evidence type="ECO:0000313" key="1">
    <source>
        <dbReference type="EMBL" id="KAF7823442.1"/>
    </source>
</evidence>
<sequence length="44" mass="5139">MAYVPSPYTARYFYIDKTCFTRPLTRNGLVFTRSPTTTRFSPIT</sequence>
<dbReference type="AlphaFoldDB" id="A0A834TLB7"/>
<organism evidence="1 2">
    <name type="scientific">Senna tora</name>
    <dbReference type="NCBI Taxonomy" id="362788"/>
    <lineage>
        <taxon>Eukaryota</taxon>
        <taxon>Viridiplantae</taxon>
        <taxon>Streptophyta</taxon>
        <taxon>Embryophyta</taxon>
        <taxon>Tracheophyta</taxon>
        <taxon>Spermatophyta</taxon>
        <taxon>Magnoliopsida</taxon>
        <taxon>eudicotyledons</taxon>
        <taxon>Gunneridae</taxon>
        <taxon>Pentapetalae</taxon>
        <taxon>rosids</taxon>
        <taxon>fabids</taxon>
        <taxon>Fabales</taxon>
        <taxon>Fabaceae</taxon>
        <taxon>Caesalpinioideae</taxon>
        <taxon>Cassia clade</taxon>
        <taxon>Senna</taxon>
    </lineage>
</organism>
<name>A0A834TLB7_9FABA</name>
<evidence type="ECO:0000313" key="2">
    <source>
        <dbReference type="Proteomes" id="UP000634136"/>
    </source>
</evidence>
<protein>
    <submittedName>
        <fullName evidence="1">Uncharacterized protein</fullName>
    </submittedName>
</protein>